<dbReference type="PANTHER" id="PTHR47510:SF3">
    <property type="entry name" value="ENDO_EXONUCLEASE_PHOSPHATASE DOMAIN-CONTAINING PROTEIN"/>
    <property type="match status" value="1"/>
</dbReference>
<accession>A0A6S7HBT8</accession>
<dbReference type="Proteomes" id="UP001152795">
    <property type="component" value="Unassembled WGS sequence"/>
</dbReference>
<reference evidence="1" key="1">
    <citation type="submission" date="2020-04" db="EMBL/GenBank/DDBJ databases">
        <authorList>
            <person name="Alioto T."/>
            <person name="Alioto T."/>
            <person name="Gomez Garrido J."/>
        </authorList>
    </citation>
    <scope>NUCLEOTIDE SEQUENCE</scope>
    <source>
        <strain evidence="1">A484AB</strain>
    </source>
</reference>
<organism evidence="1 2">
    <name type="scientific">Paramuricea clavata</name>
    <name type="common">Red gorgonian</name>
    <name type="synonym">Violescent sea-whip</name>
    <dbReference type="NCBI Taxonomy" id="317549"/>
    <lineage>
        <taxon>Eukaryota</taxon>
        <taxon>Metazoa</taxon>
        <taxon>Cnidaria</taxon>
        <taxon>Anthozoa</taxon>
        <taxon>Octocorallia</taxon>
        <taxon>Malacalcyonacea</taxon>
        <taxon>Plexauridae</taxon>
        <taxon>Paramuricea</taxon>
    </lineage>
</organism>
<evidence type="ECO:0000313" key="1">
    <source>
        <dbReference type="EMBL" id="CAB4000553.1"/>
    </source>
</evidence>
<dbReference type="EMBL" id="CACRXK020003864">
    <property type="protein sequence ID" value="CAB4000553.1"/>
    <property type="molecule type" value="Genomic_DNA"/>
</dbReference>
<comment type="caution">
    <text evidence="1">The sequence shown here is derived from an EMBL/GenBank/DDBJ whole genome shotgun (WGS) entry which is preliminary data.</text>
</comment>
<gene>
    <name evidence="1" type="ORF">PACLA_8A034823</name>
</gene>
<proteinExistence type="predicted"/>
<keyword evidence="2" id="KW-1185">Reference proteome</keyword>
<protein>
    <submittedName>
        <fullName evidence="1">Uncharacterized protein</fullName>
    </submittedName>
</protein>
<dbReference type="PANTHER" id="PTHR47510">
    <property type="entry name" value="REVERSE TRANSCRIPTASE DOMAIN-CONTAINING PROTEIN"/>
    <property type="match status" value="1"/>
</dbReference>
<name>A0A6S7HBT8_PARCT</name>
<dbReference type="AlphaFoldDB" id="A0A6S7HBT8"/>
<sequence>MSVPEKLPKIGYSDHYCFVVRQKLPRAKPPPKETIFRRNTRGSRIREFGQWRTSFSWQEVISKGSCQDKFECFHRTLLGAVEKYLPMKAVRKCRSDKPWMTSKIKSLIRKRQTCMSKYGKESSSFKFWEIKLPNPSKNVRNRIISVKLET</sequence>
<evidence type="ECO:0000313" key="2">
    <source>
        <dbReference type="Proteomes" id="UP001152795"/>
    </source>
</evidence>
<dbReference type="OrthoDB" id="10577779at2759"/>